<dbReference type="InterPro" id="IPR046848">
    <property type="entry name" value="E_motif"/>
</dbReference>
<dbReference type="EMBL" id="AUSU01000500">
    <property type="protein sequence ID" value="EPS73257.1"/>
    <property type="molecule type" value="Genomic_DNA"/>
</dbReference>
<feature type="repeat" description="PPR" evidence="2">
    <location>
        <begin position="212"/>
        <end position="246"/>
    </location>
</feature>
<evidence type="ECO:0000313" key="4">
    <source>
        <dbReference type="Proteomes" id="UP000015453"/>
    </source>
</evidence>
<name>S8EKW5_9LAMI</name>
<proteinExistence type="predicted"/>
<dbReference type="FunFam" id="1.25.40.10:FF:000348">
    <property type="entry name" value="Pentatricopeptide repeat-containing protein chloroplastic"/>
    <property type="match status" value="1"/>
</dbReference>
<feature type="repeat" description="PPR" evidence="2">
    <location>
        <begin position="75"/>
        <end position="109"/>
    </location>
</feature>
<dbReference type="FunFam" id="1.25.40.10:FF:000090">
    <property type="entry name" value="Pentatricopeptide repeat-containing protein, chloroplastic"/>
    <property type="match status" value="1"/>
</dbReference>
<dbReference type="AlphaFoldDB" id="S8EKW5"/>
<dbReference type="InterPro" id="IPR046960">
    <property type="entry name" value="PPR_At4g14850-like_plant"/>
</dbReference>
<dbReference type="Gene3D" id="1.25.40.10">
    <property type="entry name" value="Tetratricopeptide repeat domain"/>
    <property type="match status" value="3"/>
</dbReference>
<dbReference type="Pfam" id="PF20431">
    <property type="entry name" value="E_motif"/>
    <property type="match status" value="1"/>
</dbReference>
<evidence type="ECO:0000256" key="2">
    <source>
        <dbReference type="PROSITE-ProRule" id="PRU00708"/>
    </source>
</evidence>
<dbReference type="InterPro" id="IPR002885">
    <property type="entry name" value="PPR_rpt"/>
</dbReference>
<feature type="repeat" description="PPR" evidence="2">
    <location>
        <begin position="248"/>
        <end position="278"/>
    </location>
</feature>
<dbReference type="PANTHER" id="PTHR47926">
    <property type="entry name" value="PENTATRICOPEPTIDE REPEAT-CONTAINING PROTEIN"/>
    <property type="match status" value="1"/>
</dbReference>
<dbReference type="PANTHER" id="PTHR47926:SF540">
    <property type="entry name" value="PENTATRICOPEPTIDE REPEAT-CONTAINING PROTEIN"/>
    <property type="match status" value="1"/>
</dbReference>
<dbReference type="Proteomes" id="UP000015453">
    <property type="component" value="Unassembled WGS sequence"/>
</dbReference>
<evidence type="ECO:0008006" key="5">
    <source>
        <dbReference type="Google" id="ProtNLM"/>
    </source>
</evidence>
<comment type="caution">
    <text evidence="3">The sequence shown here is derived from an EMBL/GenBank/DDBJ whole genome shotgun (WGS) entry which is preliminary data.</text>
</comment>
<dbReference type="Pfam" id="PF13041">
    <property type="entry name" value="PPR_2"/>
    <property type="match status" value="2"/>
</dbReference>
<dbReference type="OrthoDB" id="185373at2759"/>
<dbReference type="NCBIfam" id="TIGR00756">
    <property type="entry name" value="PPR"/>
    <property type="match status" value="5"/>
</dbReference>
<protein>
    <recommendedName>
        <fullName evidence="5">Pentatricopeptide repeat-containing protein</fullName>
    </recommendedName>
</protein>
<gene>
    <name evidence="3" type="ORF">M569_01496</name>
</gene>
<accession>S8EKW5</accession>
<dbReference type="GO" id="GO:0009451">
    <property type="term" value="P:RNA modification"/>
    <property type="evidence" value="ECO:0007669"/>
    <property type="project" value="InterPro"/>
</dbReference>
<dbReference type="Pfam" id="PF01535">
    <property type="entry name" value="PPR"/>
    <property type="match status" value="2"/>
</dbReference>
<evidence type="ECO:0000256" key="1">
    <source>
        <dbReference type="ARBA" id="ARBA00022737"/>
    </source>
</evidence>
<dbReference type="InterPro" id="IPR011990">
    <property type="entry name" value="TPR-like_helical_dom_sf"/>
</dbReference>
<reference evidence="3 4" key="1">
    <citation type="journal article" date="2013" name="BMC Genomics">
        <title>The miniature genome of a carnivorous plant Genlisea aurea contains a low number of genes and short non-coding sequences.</title>
        <authorList>
            <person name="Leushkin E.V."/>
            <person name="Sutormin R.A."/>
            <person name="Nabieva E.R."/>
            <person name="Penin A.A."/>
            <person name="Kondrashov A.S."/>
            <person name="Logacheva M.D."/>
        </authorList>
    </citation>
    <scope>NUCLEOTIDE SEQUENCE [LARGE SCALE GENOMIC DNA]</scope>
</reference>
<evidence type="ECO:0000313" key="3">
    <source>
        <dbReference type="EMBL" id="EPS73257.1"/>
    </source>
</evidence>
<dbReference type="PROSITE" id="PS51375">
    <property type="entry name" value="PPR"/>
    <property type="match status" value="3"/>
</dbReference>
<dbReference type="SUPFAM" id="SSF48452">
    <property type="entry name" value="TPR-like"/>
    <property type="match status" value="2"/>
</dbReference>
<organism evidence="3 4">
    <name type="scientific">Genlisea aurea</name>
    <dbReference type="NCBI Taxonomy" id="192259"/>
    <lineage>
        <taxon>Eukaryota</taxon>
        <taxon>Viridiplantae</taxon>
        <taxon>Streptophyta</taxon>
        <taxon>Embryophyta</taxon>
        <taxon>Tracheophyta</taxon>
        <taxon>Spermatophyta</taxon>
        <taxon>Magnoliopsida</taxon>
        <taxon>eudicotyledons</taxon>
        <taxon>Gunneridae</taxon>
        <taxon>Pentapetalae</taxon>
        <taxon>asterids</taxon>
        <taxon>lamiids</taxon>
        <taxon>Lamiales</taxon>
        <taxon>Lentibulariaceae</taxon>
        <taxon>Genlisea</taxon>
    </lineage>
</organism>
<dbReference type="GO" id="GO:0003723">
    <property type="term" value="F:RNA binding"/>
    <property type="evidence" value="ECO:0007669"/>
    <property type="project" value="InterPro"/>
</dbReference>
<keyword evidence="4" id="KW-1185">Reference proteome</keyword>
<keyword evidence="1" id="KW-0677">Repeat</keyword>
<sequence length="393" mass="43167">MHRSSCRGDHFTYPFVLKSVADLEFIITGRCIHGLSRKDGLDSDMYVATALIDMYAKCGDLVDARKVFDEIPVRDVSSWNAMISGYMREGSCAHARVLFDEMPVRNIVSWTSMISGYTQSGHSDAALQLFDLMTMEDSTVKPNWVTVMSILPACENSSDLERGRRIHSFAREKGLDTHSSVQTALIAMYAKCGSLLDARSCFDGMNSTSRNSSSTWNAMITAYSSHGLGKEAVETFEAMIKSGSAAPDSITFTGLLSGCGHSGLVEQGLKYFEEMSSTHGVEKTREHYACVVDMLGRAGRVAEAYEVSDGMPMAAGASVWGSLLAASSRWNENVEAAEVAAEKLLELEPDNSGTYAMLSNMYAEAQMWEEVDGLRLFQRSRRVKKNPGSSWID</sequence>